<evidence type="ECO:0000259" key="9">
    <source>
        <dbReference type="Pfam" id="PF18011"/>
    </source>
</evidence>
<accession>A0A5B3GGG1</accession>
<dbReference type="GO" id="GO:0042744">
    <property type="term" value="P:hydrogen peroxide catabolic process"/>
    <property type="evidence" value="ECO:0007669"/>
    <property type="project" value="UniProtKB-KW"/>
</dbReference>
<keyword evidence="5" id="KW-0479">Metal-binding</keyword>
<evidence type="ECO:0000313" key="10">
    <source>
        <dbReference type="EMBL" id="KAA2372386.1"/>
    </source>
</evidence>
<dbReference type="SUPFAM" id="SSF52317">
    <property type="entry name" value="Class I glutamine amidotransferase-like"/>
    <property type="match status" value="1"/>
</dbReference>
<dbReference type="PANTHER" id="PTHR42821:SF1">
    <property type="entry name" value="CATALASE-B"/>
    <property type="match status" value="1"/>
</dbReference>
<keyword evidence="4" id="KW-0349">Heme</keyword>
<feature type="non-terminal residue" evidence="10">
    <location>
        <position position="1"/>
    </location>
</feature>
<evidence type="ECO:0000256" key="3">
    <source>
        <dbReference type="ARBA" id="ARBA00022559"/>
    </source>
</evidence>
<keyword evidence="3 10" id="KW-0575">Peroxidase</keyword>
<dbReference type="GO" id="GO:0046872">
    <property type="term" value="F:metal ion binding"/>
    <property type="evidence" value="ECO:0007669"/>
    <property type="project" value="UniProtKB-KW"/>
</dbReference>
<organism evidence="10 11">
    <name type="scientific">Alistipes shahii</name>
    <dbReference type="NCBI Taxonomy" id="328814"/>
    <lineage>
        <taxon>Bacteria</taxon>
        <taxon>Pseudomonadati</taxon>
        <taxon>Bacteroidota</taxon>
        <taxon>Bacteroidia</taxon>
        <taxon>Bacteroidales</taxon>
        <taxon>Rikenellaceae</taxon>
        <taxon>Alistipes</taxon>
    </lineage>
</organism>
<dbReference type="EMBL" id="VVXJ01000055">
    <property type="protein sequence ID" value="KAA2372386.1"/>
    <property type="molecule type" value="Genomic_DNA"/>
</dbReference>
<evidence type="ECO:0000256" key="4">
    <source>
        <dbReference type="ARBA" id="ARBA00022617"/>
    </source>
</evidence>
<evidence type="ECO:0000256" key="2">
    <source>
        <dbReference type="ARBA" id="ARBA00012314"/>
    </source>
</evidence>
<dbReference type="Gene3D" id="3.40.50.880">
    <property type="match status" value="1"/>
</dbReference>
<sequence length="132" mass="14354">HKEGVHPQIIAAHMGTVKTEEGEDLLVDGSLAANLSVLFDSVIVPEGAQSIQTLLMDGDAKYHLRQAYRHLKAIGLPGDARKMLQAAALPDDMDDAGLLTPKDTKALMKPFITAMKQHRTWAREPKALDFGA</sequence>
<dbReference type="PANTHER" id="PTHR42821">
    <property type="entry name" value="CATALASE"/>
    <property type="match status" value="1"/>
</dbReference>
<dbReference type="GO" id="GO:0020037">
    <property type="term" value="F:heme binding"/>
    <property type="evidence" value="ECO:0007669"/>
    <property type="project" value="InterPro"/>
</dbReference>
<dbReference type="GO" id="GO:0006979">
    <property type="term" value="P:response to oxidative stress"/>
    <property type="evidence" value="ECO:0007669"/>
    <property type="project" value="InterPro"/>
</dbReference>
<dbReference type="Proteomes" id="UP000322658">
    <property type="component" value="Unassembled WGS sequence"/>
</dbReference>
<comment type="cofactor">
    <cofactor evidence="1">
        <name>heme</name>
        <dbReference type="ChEBI" id="CHEBI:30413"/>
    </cofactor>
</comment>
<evidence type="ECO:0000256" key="6">
    <source>
        <dbReference type="ARBA" id="ARBA00023002"/>
    </source>
</evidence>
<keyword evidence="7" id="KW-0408">Iron</keyword>
<dbReference type="InterPro" id="IPR029062">
    <property type="entry name" value="Class_I_gatase-like"/>
</dbReference>
<protein>
    <recommendedName>
        <fullName evidence="2">catalase</fullName>
        <ecNumber evidence="2">1.11.1.6</ecNumber>
    </recommendedName>
</protein>
<keyword evidence="6 10" id="KW-0560">Oxidoreductase</keyword>
<dbReference type="GO" id="GO:0005829">
    <property type="term" value="C:cytosol"/>
    <property type="evidence" value="ECO:0007669"/>
    <property type="project" value="TreeGrafter"/>
</dbReference>
<name>A0A5B3GGG1_9BACT</name>
<comment type="caution">
    <text evidence="10">The sequence shown here is derived from an EMBL/GenBank/DDBJ whole genome shotgun (WGS) entry which is preliminary data.</text>
</comment>
<dbReference type="EC" id="1.11.1.6" evidence="2"/>
<evidence type="ECO:0000256" key="1">
    <source>
        <dbReference type="ARBA" id="ARBA00001971"/>
    </source>
</evidence>
<dbReference type="InterPro" id="IPR024712">
    <property type="entry name" value="Catalase_clade2"/>
</dbReference>
<evidence type="ECO:0000313" key="11">
    <source>
        <dbReference type="Proteomes" id="UP000322658"/>
    </source>
</evidence>
<dbReference type="InterPro" id="IPR041399">
    <property type="entry name" value="Catalase_large_C"/>
</dbReference>
<feature type="domain" description="Large catalase C-terminal" evidence="9">
    <location>
        <begin position="2"/>
        <end position="124"/>
    </location>
</feature>
<proteinExistence type="predicted"/>
<dbReference type="CDD" id="cd03132">
    <property type="entry name" value="GATase1_catalase"/>
    <property type="match status" value="1"/>
</dbReference>
<evidence type="ECO:0000256" key="5">
    <source>
        <dbReference type="ARBA" id="ARBA00022723"/>
    </source>
</evidence>
<evidence type="ECO:0000256" key="7">
    <source>
        <dbReference type="ARBA" id="ARBA00023004"/>
    </source>
</evidence>
<reference evidence="10 11" key="1">
    <citation type="journal article" date="2019" name="Nat. Med.">
        <title>A library of human gut bacterial isolates paired with longitudinal multiomics data enables mechanistic microbiome research.</title>
        <authorList>
            <person name="Poyet M."/>
            <person name="Groussin M."/>
            <person name="Gibbons S.M."/>
            <person name="Avila-Pacheco J."/>
            <person name="Jiang X."/>
            <person name="Kearney S.M."/>
            <person name="Perrotta A.R."/>
            <person name="Berdy B."/>
            <person name="Zhao S."/>
            <person name="Lieberman T.D."/>
            <person name="Swanson P.K."/>
            <person name="Smith M."/>
            <person name="Roesemann S."/>
            <person name="Alexander J.E."/>
            <person name="Rich S.A."/>
            <person name="Livny J."/>
            <person name="Vlamakis H."/>
            <person name="Clish C."/>
            <person name="Bullock K."/>
            <person name="Deik A."/>
            <person name="Scott J."/>
            <person name="Pierce K.A."/>
            <person name="Xavier R.J."/>
            <person name="Alm E.J."/>
        </authorList>
    </citation>
    <scope>NUCLEOTIDE SEQUENCE [LARGE SCALE GENOMIC DNA]</scope>
    <source>
        <strain evidence="10 11">BIOML-A1</strain>
    </source>
</reference>
<gene>
    <name evidence="10" type="primary">katE</name>
    <name evidence="10" type="ORF">F2Y07_14075</name>
</gene>
<keyword evidence="8" id="KW-0376">Hydrogen peroxide</keyword>
<evidence type="ECO:0000256" key="8">
    <source>
        <dbReference type="ARBA" id="ARBA00023324"/>
    </source>
</evidence>
<dbReference type="GO" id="GO:0004096">
    <property type="term" value="F:catalase activity"/>
    <property type="evidence" value="ECO:0007669"/>
    <property type="project" value="UniProtKB-EC"/>
</dbReference>
<dbReference type="Pfam" id="PF18011">
    <property type="entry name" value="Catalase_C"/>
    <property type="match status" value="1"/>
</dbReference>
<dbReference type="AlphaFoldDB" id="A0A5B3GGG1"/>